<dbReference type="Gene3D" id="3.40.50.300">
    <property type="entry name" value="P-loop containing nucleotide triphosphate hydrolases"/>
    <property type="match status" value="1"/>
</dbReference>
<dbReference type="InterPro" id="IPR004256">
    <property type="entry name" value="DUF234"/>
</dbReference>
<evidence type="ECO:0000259" key="1">
    <source>
        <dbReference type="Pfam" id="PF01637"/>
    </source>
</evidence>
<dbReference type="PANTHER" id="PTHR34704">
    <property type="entry name" value="ATPASE"/>
    <property type="match status" value="1"/>
</dbReference>
<dbReference type="Pfam" id="PF03008">
    <property type="entry name" value="DUF234"/>
    <property type="match status" value="1"/>
</dbReference>
<evidence type="ECO:0000259" key="2">
    <source>
        <dbReference type="Pfam" id="PF03008"/>
    </source>
</evidence>
<gene>
    <name evidence="3" type="ORF">E3E15_05560</name>
</gene>
<dbReference type="EMBL" id="CP038017">
    <property type="protein sequence ID" value="QIV95294.1"/>
    <property type="molecule type" value="Genomic_DNA"/>
</dbReference>
<dbReference type="Proteomes" id="UP000503320">
    <property type="component" value="Chromosome"/>
</dbReference>
<dbReference type="GO" id="GO:0005524">
    <property type="term" value="F:ATP binding"/>
    <property type="evidence" value="ECO:0007669"/>
    <property type="project" value="UniProtKB-KW"/>
</dbReference>
<dbReference type="Pfam" id="PF01637">
    <property type="entry name" value="ATPase_2"/>
    <property type="match status" value="1"/>
</dbReference>
<dbReference type="KEGG" id="afri:E3E15_05560"/>
<proteinExistence type="predicted"/>
<keyword evidence="4" id="KW-1185">Reference proteome</keyword>
<sequence>MKFYNRESELAILSKADMLKSKQSVMTMLIGRRRIGKTTLALHSYTKDKVLYLFVSKKAEALLCQDFCEEIINKLGVKIFGELTRFEDIFEYLLELGKTQSFTIVIDEFQEFLRINPSIYSSMQKLWDLNKNTSKIHLITCGSIYHLMKKIYEDSSEPLFGRCDFKIELKPFSPSVLKEILQDNQSYTTDNMLDFYSLTGGVAKYIELFSLYNSFELRSMIDVIIEPNSIFLNEGKNRLIEEFGKDYGTYFSILSLIAESKTSRPEIESILQSNISGHLHRLEHDYSIIRSIKPINAKPNSKVQKYEIVDIFLAFWFRFIFKYQSLVEAENFLKLKEIIYRDISIFKGKVLERLFVEIFKDTQVYTKIGSYWERGNKNEIDVVAIDDIGRKILICEVKLNENKLALNKLILKSQKLVNQYNDYKIDYKLLSLADIDKMLK</sequence>
<protein>
    <submittedName>
        <fullName evidence="3">ATP-binding protein</fullName>
    </submittedName>
</protein>
<evidence type="ECO:0000313" key="3">
    <source>
        <dbReference type="EMBL" id="QIV95294.1"/>
    </source>
</evidence>
<reference evidence="3 4" key="1">
    <citation type="submission" date="2019-03" db="EMBL/GenBank/DDBJ databases">
        <title>Complete Genome Sequence of Allofrancisella frigidaquae Strain SYSU 10HL1970 Isolated from Water-Cooling Systems in China.</title>
        <authorList>
            <person name="Ohrman C."/>
            <person name="Uneklint I."/>
            <person name="Sjodin A."/>
        </authorList>
    </citation>
    <scope>NUCLEOTIDE SEQUENCE [LARGE SCALE GENOMIC DNA]</scope>
    <source>
        <strain evidence="3 4">SYSU 10HL1970</strain>
    </source>
</reference>
<dbReference type="PANTHER" id="PTHR34704:SF1">
    <property type="entry name" value="ATPASE"/>
    <property type="match status" value="1"/>
</dbReference>
<name>A0A6M3HVY1_9GAMM</name>
<organism evidence="3 4">
    <name type="scientific">Allofrancisella frigidaquae</name>
    <dbReference type="NCBI Taxonomy" id="1085644"/>
    <lineage>
        <taxon>Bacteria</taxon>
        <taxon>Pseudomonadati</taxon>
        <taxon>Pseudomonadota</taxon>
        <taxon>Gammaproteobacteria</taxon>
        <taxon>Thiotrichales</taxon>
        <taxon>Francisellaceae</taxon>
        <taxon>Allofrancisella</taxon>
    </lineage>
</organism>
<accession>A0A6M3HVY1</accession>
<dbReference type="SUPFAM" id="SSF52540">
    <property type="entry name" value="P-loop containing nucleoside triphosphate hydrolases"/>
    <property type="match status" value="1"/>
</dbReference>
<dbReference type="InterPro" id="IPR027417">
    <property type="entry name" value="P-loop_NTPase"/>
</dbReference>
<dbReference type="InterPro" id="IPR011579">
    <property type="entry name" value="ATPase_dom"/>
</dbReference>
<feature type="domain" description="DUF234" evidence="2">
    <location>
        <begin position="316"/>
        <end position="401"/>
    </location>
</feature>
<dbReference type="RefSeq" id="WP_172106913.1">
    <property type="nucleotide sequence ID" value="NZ_CP038017.1"/>
</dbReference>
<keyword evidence="3" id="KW-0067">ATP-binding</keyword>
<keyword evidence="3" id="KW-0547">Nucleotide-binding</keyword>
<feature type="domain" description="ATPase" evidence="1">
    <location>
        <begin position="3"/>
        <end position="208"/>
    </location>
</feature>
<dbReference type="AlphaFoldDB" id="A0A6M3HVY1"/>
<evidence type="ECO:0000313" key="4">
    <source>
        <dbReference type="Proteomes" id="UP000503320"/>
    </source>
</evidence>